<dbReference type="Gene3D" id="3.60.40.10">
    <property type="entry name" value="PPM-type phosphatase domain"/>
    <property type="match status" value="1"/>
</dbReference>
<comment type="caution">
    <text evidence="5">The sequence shown here is derived from an EMBL/GenBank/DDBJ whole genome shotgun (WGS) entry which is preliminary data.</text>
</comment>
<dbReference type="Pfam" id="PF07228">
    <property type="entry name" value="SpoIIE"/>
    <property type="match status" value="1"/>
</dbReference>
<dbReference type="EMBL" id="JBIMSP010000002">
    <property type="protein sequence ID" value="MFH5240772.1"/>
    <property type="molecule type" value="Genomic_DNA"/>
</dbReference>
<keyword evidence="8" id="KW-1185">Reference proteome</keyword>
<dbReference type="InterPro" id="IPR000014">
    <property type="entry name" value="PAS"/>
</dbReference>
<dbReference type="PANTHER" id="PTHR43156:SF2">
    <property type="entry name" value="STAGE II SPORULATION PROTEIN E"/>
    <property type="match status" value="1"/>
</dbReference>
<reference evidence="7 8" key="1">
    <citation type="submission" date="2024-10" db="EMBL/GenBank/DDBJ databases">
        <authorList>
            <person name="Riesco R."/>
        </authorList>
    </citation>
    <scope>NUCLEOTIDE SEQUENCE [LARGE SCALE GENOMIC DNA]</scope>
    <source>
        <strain evidence="6 7">NCIMB 15448</strain>
        <strain evidence="5 8">NCIMB 15450</strain>
    </source>
</reference>
<feature type="region of interest" description="Disordered" evidence="2">
    <location>
        <begin position="740"/>
        <end position="762"/>
    </location>
</feature>
<protein>
    <submittedName>
        <fullName evidence="5">SpoIIE family protein phosphatase</fullName>
    </submittedName>
</protein>
<evidence type="ECO:0000256" key="1">
    <source>
        <dbReference type="ARBA" id="ARBA00022801"/>
    </source>
</evidence>
<dbReference type="InterPro" id="IPR052016">
    <property type="entry name" value="Bact_Sigma-Reg"/>
</dbReference>
<dbReference type="Proteomes" id="UP001609219">
    <property type="component" value="Unassembled WGS sequence"/>
</dbReference>
<dbReference type="RefSeq" id="WP_395123404.1">
    <property type="nucleotide sequence ID" value="NZ_JBIMSN010000016.1"/>
</dbReference>
<dbReference type="InterPro" id="IPR014787">
    <property type="entry name" value="PSer_Pase_RsbU_N"/>
</dbReference>
<dbReference type="Gene3D" id="3.30.450.20">
    <property type="entry name" value="PAS domain"/>
    <property type="match status" value="1"/>
</dbReference>
<dbReference type="SUPFAM" id="SSF55785">
    <property type="entry name" value="PYP-like sensor domain (PAS domain)"/>
    <property type="match status" value="1"/>
</dbReference>
<keyword evidence="1" id="KW-0378">Hydrolase</keyword>
<dbReference type="SUPFAM" id="SSF55874">
    <property type="entry name" value="ATPase domain of HSP90 chaperone/DNA topoisomerase II/histidine kinase"/>
    <property type="match status" value="1"/>
</dbReference>
<evidence type="ECO:0000256" key="2">
    <source>
        <dbReference type="SAM" id="MobiDB-lite"/>
    </source>
</evidence>
<dbReference type="InterPro" id="IPR003594">
    <property type="entry name" value="HATPase_dom"/>
</dbReference>
<evidence type="ECO:0000313" key="5">
    <source>
        <dbReference type="EMBL" id="MFH5227643.1"/>
    </source>
</evidence>
<dbReference type="InterPro" id="IPR036457">
    <property type="entry name" value="PPM-type-like_dom_sf"/>
</dbReference>
<organism evidence="5 8">
    <name type="scientific">Antrihabitans spumae</name>
    <dbReference type="NCBI Taxonomy" id="3373370"/>
    <lineage>
        <taxon>Bacteria</taxon>
        <taxon>Bacillati</taxon>
        <taxon>Actinomycetota</taxon>
        <taxon>Actinomycetes</taxon>
        <taxon>Mycobacteriales</taxon>
        <taxon>Nocardiaceae</taxon>
        <taxon>Antrihabitans</taxon>
    </lineage>
</organism>
<accession>A0ABW7JY37</accession>
<dbReference type="Gene3D" id="1.10.1240.30">
    <property type="entry name" value="KaiA/RbsU domain"/>
    <property type="match status" value="1"/>
</dbReference>
<evidence type="ECO:0000259" key="4">
    <source>
        <dbReference type="PROSITE" id="PS50113"/>
    </source>
</evidence>
<dbReference type="CDD" id="cd00130">
    <property type="entry name" value="PAS"/>
    <property type="match status" value="1"/>
</dbReference>
<evidence type="ECO:0000313" key="7">
    <source>
        <dbReference type="Proteomes" id="UP001609176"/>
    </source>
</evidence>
<gene>
    <name evidence="6" type="ORF">ACHIPV_02605</name>
    <name evidence="5" type="ORF">ACHIRB_03440</name>
</gene>
<dbReference type="Gene3D" id="3.30.565.10">
    <property type="entry name" value="Histidine kinase-like ATPase, C-terminal domain"/>
    <property type="match status" value="1"/>
</dbReference>
<evidence type="ECO:0000259" key="3">
    <source>
        <dbReference type="PROSITE" id="PS50112"/>
    </source>
</evidence>
<dbReference type="InterPro" id="IPR017944">
    <property type="entry name" value="KaiA/RbsU_helical_domain_sf"/>
</dbReference>
<evidence type="ECO:0000313" key="6">
    <source>
        <dbReference type="EMBL" id="MFH5240772.1"/>
    </source>
</evidence>
<dbReference type="InterPro" id="IPR000700">
    <property type="entry name" value="PAS-assoc_C"/>
</dbReference>
<dbReference type="Pfam" id="PF13581">
    <property type="entry name" value="HATPase_c_2"/>
    <property type="match status" value="1"/>
</dbReference>
<feature type="compositionally biased region" description="Basic and acidic residues" evidence="2">
    <location>
        <begin position="753"/>
        <end position="762"/>
    </location>
</feature>
<dbReference type="PANTHER" id="PTHR43156">
    <property type="entry name" value="STAGE II SPORULATION PROTEIN E-RELATED"/>
    <property type="match status" value="1"/>
</dbReference>
<dbReference type="InterPro" id="IPR001932">
    <property type="entry name" value="PPM-type_phosphatase-like_dom"/>
</dbReference>
<dbReference type="EMBL" id="JBIMSN010000016">
    <property type="protein sequence ID" value="MFH5227643.1"/>
    <property type="molecule type" value="Genomic_DNA"/>
</dbReference>
<dbReference type="CDD" id="cd16936">
    <property type="entry name" value="HATPase_RsbW-like"/>
    <property type="match status" value="1"/>
</dbReference>
<dbReference type="InterPro" id="IPR035965">
    <property type="entry name" value="PAS-like_dom_sf"/>
</dbReference>
<feature type="domain" description="PAC" evidence="4">
    <location>
        <begin position="185"/>
        <end position="237"/>
    </location>
</feature>
<dbReference type="Pfam" id="PF13426">
    <property type="entry name" value="PAS_9"/>
    <property type="match status" value="1"/>
</dbReference>
<dbReference type="NCBIfam" id="TIGR00229">
    <property type="entry name" value="sensory_box"/>
    <property type="match status" value="1"/>
</dbReference>
<dbReference type="Pfam" id="PF08673">
    <property type="entry name" value="RsbU_N"/>
    <property type="match status" value="1"/>
</dbReference>
<dbReference type="SMART" id="SM00091">
    <property type="entry name" value="PAS"/>
    <property type="match status" value="1"/>
</dbReference>
<dbReference type="PROSITE" id="PS50112">
    <property type="entry name" value="PAS"/>
    <property type="match status" value="1"/>
</dbReference>
<dbReference type="Proteomes" id="UP001609176">
    <property type="component" value="Unassembled WGS sequence"/>
</dbReference>
<proteinExistence type="predicted"/>
<evidence type="ECO:0000313" key="8">
    <source>
        <dbReference type="Proteomes" id="UP001609219"/>
    </source>
</evidence>
<dbReference type="InterPro" id="IPR036890">
    <property type="entry name" value="HATPase_C_sf"/>
</dbReference>
<feature type="domain" description="PAS" evidence="3">
    <location>
        <begin position="111"/>
        <end position="153"/>
    </location>
</feature>
<sequence>MSAVDVFRGEYRSALIEHLRLRTEASLVVGHELGRHALVDDVSLLDVTENHFRIVSELEQAPTKPPTDLAEVALRFLLQTLTALDVATRGFLEGTRRFEQQRARANKLADRDEFRRAVIDSLQDGFFVTDEAGSIVEVNSAFAAMTGYDSDHLPYPWPYPWLSRSAGSDGDFESNFTIDALRNGTRLSVPITHSDGRKVWLAITTSPLEGVDGAGSIFVGTIRDITVERHAADREQAAIRLATAIAPATSVADVLTIGIRECRDGVGARRGLAVVWTDRFSDPAVYSATGESVNWSDLDAAERDILERARLQPALTAVSVPDADLPDTAHSISAAISGAADAALWLEYVAPQRSTAIDRALVTMMAGHLSLALQRARSYDIARETSLTLQRAMLGPIALPPGFAVRYEPATPPLEIGGDWYDVVVLPGERFGVIVGDCVGRGLAAAAVMGQLRSAANALMLRGAGPGQLLDELDDVAGRIPGAECTTVCAGIIDPIRGSFTYSSAGHMPALLAAPDVSGERLEGGRALPLASFDCSPRPETTVQLPTGSTLVVYTDGLVERRTESIDIGIDKVGEVLLELSRRAPDDVADAVLALLQPSEGYDDDVAMVIYRQPPLPMLIEVPAEGTQLGVLRARLRTWMDSCGVPEQVVVDSILAVNEAFSNSVEHAFRNVEPGRVTVTAVATVDELRFTVSDTGTWKEQAADPGYRGRGLPMMRALTDAVTIERSDAGTTVRMSTVLTGHPVSKHQPNAARQRDNDGVRR</sequence>
<dbReference type="SMART" id="SM00331">
    <property type="entry name" value="PP2C_SIG"/>
    <property type="match status" value="1"/>
</dbReference>
<name>A0ABW7JY37_9NOCA</name>
<dbReference type="PROSITE" id="PS50113">
    <property type="entry name" value="PAC"/>
    <property type="match status" value="1"/>
</dbReference>